<dbReference type="EMBL" id="PZQS01000008">
    <property type="protein sequence ID" value="PVD26130.1"/>
    <property type="molecule type" value="Genomic_DNA"/>
</dbReference>
<dbReference type="Pfam" id="PF03109">
    <property type="entry name" value="ABC1"/>
    <property type="match status" value="1"/>
</dbReference>
<dbReference type="SUPFAM" id="SSF56112">
    <property type="entry name" value="Protein kinase-like (PK-like)"/>
    <property type="match status" value="1"/>
</dbReference>
<comment type="caution">
    <text evidence="3">The sequence shown here is derived from an EMBL/GenBank/DDBJ whole genome shotgun (WGS) entry which is preliminary data.</text>
</comment>
<evidence type="ECO:0000313" key="3">
    <source>
        <dbReference type="EMBL" id="PVD26130.1"/>
    </source>
</evidence>
<organism evidence="3 4">
    <name type="scientific">Pomacea canaliculata</name>
    <name type="common">Golden apple snail</name>
    <dbReference type="NCBI Taxonomy" id="400727"/>
    <lineage>
        <taxon>Eukaryota</taxon>
        <taxon>Metazoa</taxon>
        <taxon>Spiralia</taxon>
        <taxon>Lophotrochozoa</taxon>
        <taxon>Mollusca</taxon>
        <taxon>Gastropoda</taxon>
        <taxon>Caenogastropoda</taxon>
        <taxon>Architaenioglossa</taxon>
        <taxon>Ampullarioidea</taxon>
        <taxon>Ampullariidae</taxon>
        <taxon>Pomacea</taxon>
    </lineage>
</organism>
<dbReference type="PROSITE" id="PS50011">
    <property type="entry name" value="PROTEIN_KINASE_DOM"/>
    <property type="match status" value="1"/>
</dbReference>
<evidence type="ECO:0000259" key="2">
    <source>
        <dbReference type="PROSITE" id="PS50011"/>
    </source>
</evidence>
<dbReference type="GO" id="GO:0005743">
    <property type="term" value="C:mitochondrial inner membrane"/>
    <property type="evidence" value="ECO:0007669"/>
    <property type="project" value="TreeGrafter"/>
</dbReference>
<dbReference type="GO" id="GO:0004672">
    <property type="term" value="F:protein kinase activity"/>
    <property type="evidence" value="ECO:0007669"/>
    <property type="project" value="InterPro"/>
</dbReference>
<comment type="similarity">
    <text evidence="1">Belongs to the protein kinase superfamily. ADCK protein kinase family.</text>
</comment>
<dbReference type="CDD" id="cd13969">
    <property type="entry name" value="ADCK1-like"/>
    <property type="match status" value="1"/>
</dbReference>
<evidence type="ECO:0000256" key="1">
    <source>
        <dbReference type="ARBA" id="ARBA00009670"/>
    </source>
</evidence>
<dbReference type="InterPro" id="IPR000719">
    <property type="entry name" value="Prot_kinase_dom"/>
</dbReference>
<protein>
    <recommendedName>
        <fullName evidence="2">Protein kinase domain-containing protein</fullName>
    </recommendedName>
</protein>
<dbReference type="OrthoDB" id="427480at2759"/>
<evidence type="ECO:0000313" key="4">
    <source>
        <dbReference type="Proteomes" id="UP000245119"/>
    </source>
</evidence>
<dbReference type="AlphaFoldDB" id="A0A2T7NY75"/>
<name>A0A2T7NY75_POMCA</name>
<dbReference type="GO" id="GO:0055088">
    <property type="term" value="P:lipid homeostasis"/>
    <property type="evidence" value="ECO:0007669"/>
    <property type="project" value="TreeGrafter"/>
</dbReference>
<dbReference type="InterPro" id="IPR051130">
    <property type="entry name" value="Mito_struct-func_regulator"/>
</dbReference>
<dbReference type="Gene3D" id="1.10.510.10">
    <property type="entry name" value="Transferase(Phosphotransferase) domain 1"/>
    <property type="match status" value="1"/>
</dbReference>
<dbReference type="PANTHER" id="PTHR43173:SF19">
    <property type="entry name" value="AARF DOMAIN-CONTAINING PROTEIN KINASE 1"/>
    <property type="match status" value="1"/>
</dbReference>
<keyword evidence="4" id="KW-1185">Reference proteome</keyword>
<feature type="domain" description="Protein kinase" evidence="2">
    <location>
        <begin position="149"/>
        <end position="457"/>
    </location>
</feature>
<dbReference type="InterPro" id="IPR045307">
    <property type="entry name" value="ADCK1_dom"/>
</dbReference>
<dbReference type="InterPro" id="IPR004147">
    <property type="entry name" value="ABC1_dom"/>
</dbReference>
<dbReference type="Proteomes" id="UP000245119">
    <property type="component" value="Linkage Group LG8"/>
</dbReference>
<proteinExistence type="inferred from homology"/>
<dbReference type="STRING" id="400727.A0A2T7NY75"/>
<dbReference type="InterPro" id="IPR011009">
    <property type="entry name" value="Kinase-like_dom_sf"/>
</dbReference>
<sequence>MKREIRRIIQITSAASLAAGSVIFLQKNDWEVSTVGAVRFGRAALAALSIAADYKWTLKGLDPNSPDYIITKSQIHHRSAICLQKMCAKNGGAFVKVGQHVGSLDYLLPKEYVQTMKIFHSEAPQSDLKDIYKVIEEDFGKKVNEIFASFDPKPLGAASLAQVHKAVLKDGRVVAVKVQHPKVKAYSAIDIKTMELLVHGITWIFPGFQYAWLAEETKKNLPVELDFINEGHNCEQASIIFQHFDFFKASVPKIYWELTSPRVLTMEYCEGGKVDNLKYMQEHGISVNEVSRKLGLLYSEMIFVQGYVHCDPHPGNILISQTPQGVQITLLDHGLYQQKLDDDLRIHYSKMWLAMINADVEGMKRHAEALNVGHLFGLFACMLTARSWKALQAGIGKHEFTDIEGSEIQTKVSDYLLEISDILNRVPRQLLLIFKTNDVLRGIEASLHTRANATSFINMSRCCIRAVAQDERRQCEGAVGCVLRTRLREHWQLLRVSVYELVMWVVSSSWFRWLGLNRTEVLYS</sequence>
<accession>A0A2T7NY75</accession>
<gene>
    <name evidence="3" type="ORF">C0Q70_13798</name>
</gene>
<dbReference type="GO" id="GO:0005524">
    <property type="term" value="F:ATP binding"/>
    <property type="evidence" value="ECO:0007669"/>
    <property type="project" value="InterPro"/>
</dbReference>
<dbReference type="PANTHER" id="PTHR43173">
    <property type="entry name" value="ABC1 FAMILY PROTEIN"/>
    <property type="match status" value="1"/>
</dbReference>
<dbReference type="GO" id="GO:0007005">
    <property type="term" value="P:mitochondrion organization"/>
    <property type="evidence" value="ECO:0007669"/>
    <property type="project" value="TreeGrafter"/>
</dbReference>
<reference evidence="3 4" key="1">
    <citation type="submission" date="2018-04" db="EMBL/GenBank/DDBJ databases">
        <title>The genome of golden apple snail Pomacea canaliculata provides insight into stress tolerance and invasive adaptation.</title>
        <authorList>
            <person name="Liu C."/>
            <person name="Liu B."/>
            <person name="Ren Y."/>
            <person name="Zhang Y."/>
            <person name="Wang H."/>
            <person name="Li S."/>
            <person name="Jiang F."/>
            <person name="Yin L."/>
            <person name="Zhang G."/>
            <person name="Qian W."/>
            <person name="Fan W."/>
        </authorList>
    </citation>
    <scope>NUCLEOTIDE SEQUENCE [LARGE SCALE GENOMIC DNA]</scope>
    <source>
        <strain evidence="3">SZHN2017</strain>
        <tissue evidence="3">Muscle</tissue>
    </source>
</reference>